<dbReference type="Proteomes" id="UP001217754">
    <property type="component" value="Chromosome 8"/>
</dbReference>
<dbReference type="GO" id="GO:0005778">
    <property type="term" value="C:peroxisomal membrane"/>
    <property type="evidence" value="ECO:0007669"/>
    <property type="project" value="TreeGrafter"/>
</dbReference>
<keyword evidence="9" id="KW-1185">Reference proteome</keyword>
<dbReference type="PANTHER" id="PTHR31679">
    <property type="entry name" value="PEROXISOMAL MEMBRANE PROTEIN PEX30-RELATED"/>
    <property type="match status" value="1"/>
</dbReference>
<dbReference type="GO" id="GO:0007031">
    <property type="term" value="P:peroxisome organization"/>
    <property type="evidence" value="ECO:0007669"/>
    <property type="project" value="UniProtKB-ARBA"/>
</dbReference>
<dbReference type="GeneID" id="85227521"/>
<comment type="subcellular location">
    <subcellularLocation>
        <location evidence="1">Endomembrane system</location>
        <topology evidence="1">Multi-pass membrane protein</topology>
    </subcellularLocation>
</comment>
<dbReference type="SMART" id="SM00694">
    <property type="entry name" value="DysFC"/>
    <property type="match status" value="1"/>
</dbReference>
<feature type="transmembrane region" description="Helical" evidence="5">
    <location>
        <begin position="162"/>
        <end position="180"/>
    </location>
</feature>
<evidence type="ECO:0000259" key="7">
    <source>
        <dbReference type="SMART" id="SM00694"/>
    </source>
</evidence>
<evidence type="ECO:0000259" key="6">
    <source>
        <dbReference type="SMART" id="SM00693"/>
    </source>
</evidence>
<dbReference type="EMBL" id="CP119965">
    <property type="protein sequence ID" value="WFD40879.1"/>
    <property type="molecule type" value="Genomic_DNA"/>
</dbReference>
<feature type="transmembrane region" description="Helical" evidence="5">
    <location>
        <begin position="283"/>
        <end position="303"/>
    </location>
</feature>
<evidence type="ECO:0000256" key="3">
    <source>
        <dbReference type="ARBA" id="ARBA00022989"/>
    </source>
</evidence>
<accession>A0AAF0F6L9</accession>
<gene>
    <name evidence="8" type="ORF">MJAP1_003870</name>
</gene>
<dbReference type="AlphaFoldDB" id="A0AAF0F6L9"/>
<evidence type="ECO:0000256" key="2">
    <source>
        <dbReference type="ARBA" id="ARBA00022692"/>
    </source>
</evidence>
<dbReference type="GO" id="GO:0012505">
    <property type="term" value="C:endomembrane system"/>
    <property type="evidence" value="ECO:0007669"/>
    <property type="project" value="UniProtKB-SubCell"/>
</dbReference>
<feature type="domain" description="Peroxin/Ferlin" evidence="7">
    <location>
        <begin position="540"/>
        <end position="573"/>
    </location>
</feature>
<dbReference type="PANTHER" id="PTHR31679:SF2">
    <property type="entry name" value="PEROXISOMAL MEMBRANE PROTEIN PEX30-RELATED"/>
    <property type="match status" value="1"/>
</dbReference>
<evidence type="ECO:0000256" key="4">
    <source>
        <dbReference type="ARBA" id="ARBA00023136"/>
    </source>
</evidence>
<protein>
    <recommendedName>
        <fullName evidence="6 7">Peroxin/Ferlin domain-containing protein</fullName>
    </recommendedName>
</protein>
<dbReference type="SMART" id="SM00693">
    <property type="entry name" value="DysFN"/>
    <property type="match status" value="1"/>
</dbReference>
<feature type="domain" description="Peroxin/Ferlin" evidence="6">
    <location>
        <begin position="360"/>
        <end position="441"/>
    </location>
</feature>
<keyword evidence="2 5" id="KW-0812">Transmembrane</keyword>
<evidence type="ECO:0000256" key="1">
    <source>
        <dbReference type="ARBA" id="ARBA00004127"/>
    </source>
</evidence>
<keyword evidence="4 5" id="KW-0472">Membrane</keyword>
<feature type="transmembrane region" description="Helical" evidence="5">
    <location>
        <begin position="67"/>
        <end position="85"/>
    </location>
</feature>
<name>A0AAF0F6L9_9BASI</name>
<evidence type="ECO:0000313" key="9">
    <source>
        <dbReference type="Proteomes" id="UP001217754"/>
    </source>
</evidence>
<dbReference type="RefSeq" id="XP_060123776.1">
    <property type="nucleotide sequence ID" value="XM_060267793.1"/>
</dbReference>
<evidence type="ECO:0000313" key="8">
    <source>
        <dbReference type="EMBL" id="WFD40879.1"/>
    </source>
</evidence>
<evidence type="ECO:0000256" key="5">
    <source>
        <dbReference type="SAM" id="Phobius"/>
    </source>
</evidence>
<dbReference type="InterPro" id="IPR052646">
    <property type="entry name" value="Peroxisomal_PEX28-32"/>
</dbReference>
<keyword evidence="3 5" id="KW-1133">Transmembrane helix</keyword>
<proteinExistence type="predicted"/>
<reference evidence="8" key="1">
    <citation type="submission" date="2023-03" db="EMBL/GenBank/DDBJ databases">
        <title>Mating type loci evolution in Malassezia.</title>
        <authorList>
            <person name="Coelho M.A."/>
        </authorList>
    </citation>
    <scope>NUCLEOTIDE SEQUENCE</scope>
    <source>
        <strain evidence="8">CBS 9431</strain>
    </source>
</reference>
<sequence>MSGKGAGAIDERSPKRAVETMTLMDIIERVPPSMMQLLVALAPTIDLVHRFLTLATWRGGYRTRVQSWLLLLGYMLVCLYGYEVLRYAPQVIPLAWIAYTSLRASFARVVGQRQTTPGGTTSKTIKRAVAQLCDISDFVAAVCEMLVYPLATLLAAQTQGPGVSHLVIFLLASWPLWLLVMLPPHMWITPYYIARTTLGHVLESAPALAVRAYVHESFVPASLRFAEGHAPKLYETGVYYVALAETHVLPALRAVIKFLNVRGLPLALQVIPPFPVAALSLRYVFLVLGVIALTWCSPWATLLRRTMWRSALVRHTVLGVAHVLSGTDNVVGAWRTAMPKRLHGTSSALVKAKRNLETHETVFQFEIYENQRWWIGLDWTAALLPQERPSWSDSDNNAVAPPSSFTLPSATCAMVPSLTRANRDDCRIAEWHWVDLEWRVAGAQSITSAVYTPASSMSAKEAQRLSSRFASDKNVDDSGAVLDAADRLKAATDAAAKSGSPTKTEAEAMADAAAELPEELRTVARPSATASNASDVDPEGWQYGDNAWEKMSRASGMGRYTRRRCWVRRAVLVQTVEHDVIREVS</sequence>
<dbReference type="InterPro" id="IPR006614">
    <property type="entry name" value="Peroxin/Ferlin"/>
</dbReference>
<dbReference type="Pfam" id="PF06398">
    <property type="entry name" value="Pex24p"/>
    <property type="match status" value="1"/>
</dbReference>
<dbReference type="InterPro" id="IPR010482">
    <property type="entry name" value="TECPR1-like_DysF"/>
</dbReference>
<organism evidence="8 9">
    <name type="scientific">Malassezia japonica</name>
    <dbReference type="NCBI Taxonomy" id="223818"/>
    <lineage>
        <taxon>Eukaryota</taxon>
        <taxon>Fungi</taxon>
        <taxon>Dikarya</taxon>
        <taxon>Basidiomycota</taxon>
        <taxon>Ustilaginomycotina</taxon>
        <taxon>Malasseziomycetes</taxon>
        <taxon>Malasseziales</taxon>
        <taxon>Malasseziaceae</taxon>
        <taxon>Malassezia</taxon>
    </lineage>
</organism>